<gene>
    <name evidence="1" type="ORF">METZ01_LOCUS496240</name>
</gene>
<reference evidence="1" key="1">
    <citation type="submission" date="2018-05" db="EMBL/GenBank/DDBJ databases">
        <authorList>
            <person name="Lanie J.A."/>
            <person name="Ng W.-L."/>
            <person name="Kazmierczak K.M."/>
            <person name="Andrzejewski T.M."/>
            <person name="Davidsen T.M."/>
            <person name="Wayne K.J."/>
            <person name="Tettelin H."/>
            <person name="Glass J.I."/>
            <person name="Rusch D."/>
            <person name="Podicherti R."/>
            <person name="Tsui H.-C.T."/>
            <person name="Winkler M.E."/>
        </authorList>
    </citation>
    <scope>NUCLEOTIDE SEQUENCE</scope>
</reference>
<dbReference type="Gene3D" id="3.40.50.150">
    <property type="entry name" value="Vaccinia Virus protein VP39"/>
    <property type="match status" value="1"/>
</dbReference>
<dbReference type="EMBL" id="UINC01216990">
    <property type="protein sequence ID" value="SVE43386.1"/>
    <property type="molecule type" value="Genomic_DNA"/>
</dbReference>
<dbReference type="AlphaFoldDB" id="A0A383DFX9"/>
<name>A0A383DFX9_9ZZZZ</name>
<feature type="non-terminal residue" evidence="1">
    <location>
        <position position="110"/>
    </location>
</feature>
<evidence type="ECO:0000313" key="1">
    <source>
        <dbReference type="EMBL" id="SVE43386.1"/>
    </source>
</evidence>
<protein>
    <submittedName>
        <fullName evidence="1">Uncharacterized protein</fullName>
    </submittedName>
</protein>
<dbReference type="InterPro" id="IPR029063">
    <property type="entry name" value="SAM-dependent_MTases_sf"/>
</dbReference>
<proteinExistence type="predicted"/>
<sequence>MASKSFESTQADLWEFYNGLLLSPDVERIRKLLVRYDIFKMSLKVPGDILECGVFKGVGVMYWLKLLAIFAPAAMKKVVGFDTFAAFADDLLPYEKKTAGDFTDETAFEG</sequence>
<organism evidence="1">
    <name type="scientific">marine metagenome</name>
    <dbReference type="NCBI Taxonomy" id="408172"/>
    <lineage>
        <taxon>unclassified sequences</taxon>
        <taxon>metagenomes</taxon>
        <taxon>ecological metagenomes</taxon>
    </lineage>
</organism>
<accession>A0A383DFX9</accession>